<accession>A0A8S1CY67</accession>
<dbReference type="Gene3D" id="3.90.850.10">
    <property type="entry name" value="Fumarylacetoacetase-like, C-terminal domain"/>
    <property type="match status" value="1"/>
</dbReference>
<dbReference type="Pfam" id="PF01557">
    <property type="entry name" value="FAA_hydrolase"/>
    <property type="match status" value="1"/>
</dbReference>
<dbReference type="InterPro" id="IPR051121">
    <property type="entry name" value="FAH"/>
</dbReference>
<sequence>MMNVLIKINVRRNLSRLSGSGKKLLKSNRLSAADNSVKSSSFHSSPAANMRYVQFTAASGGPQRLGVQLSQDGDIIDVSGVNSSIPNSLVQFLAAGPVHQEKAKRIVAQGQSVIALSEVKLLSPITRPDKVVCVGLNYRDHCEEQNKPVPTEPVFFSKFSSVIVGPYDDVKHPTEITKCLDWEVELAVVIGKEGKNIRQGNAMDHVFGFTVAQDVTARDWQKGHNGGQWLLGKSMDTFCPMGPCVVSKDAVQDPHDLVLRSWVNGDQKQQGNSKNLVFPIDFLISYLSNFVTLLPGDVILTGTPSGVGVFRKPPQYLKPGDVVESEIEGIGRLRNTIV</sequence>
<evidence type="ECO:0000313" key="4">
    <source>
        <dbReference type="EMBL" id="CAB3373019.1"/>
    </source>
</evidence>
<feature type="domain" description="Fumarylacetoacetase-like C-terminal" evidence="3">
    <location>
        <begin position="130"/>
        <end position="338"/>
    </location>
</feature>
<dbReference type="PANTHER" id="PTHR42796:SF4">
    <property type="entry name" value="FUMARYLACETOACETATE HYDROLASE DOMAIN-CONTAINING PROTEIN 2A"/>
    <property type="match status" value="1"/>
</dbReference>
<comment type="similarity">
    <text evidence="1">Belongs to the FAH family.</text>
</comment>
<name>A0A8S1CY67_9INSE</name>
<proteinExistence type="inferred from homology"/>
<evidence type="ECO:0000259" key="3">
    <source>
        <dbReference type="Pfam" id="PF01557"/>
    </source>
</evidence>
<keyword evidence="5" id="KW-1185">Reference proteome</keyword>
<dbReference type="InterPro" id="IPR036663">
    <property type="entry name" value="Fumarylacetoacetase_C_sf"/>
</dbReference>
<dbReference type="OrthoDB" id="411064at2759"/>
<evidence type="ECO:0000256" key="2">
    <source>
        <dbReference type="ARBA" id="ARBA00022723"/>
    </source>
</evidence>
<evidence type="ECO:0000313" key="5">
    <source>
        <dbReference type="Proteomes" id="UP000494165"/>
    </source>
</evidence>
<dbReference type="InterPro" id="IPR011234">
    <property type="entry name" value="Fumarylacetoacetase-like_C"/>
</dbReference>
<dbReference type="GO" id="GO:0046872">
    <property type="term" value="F:metal ion binding"/>
    <property type="evidence" value="ECO:0007669"/>
    <property type="project" value="UniProtKB-KW"/>
</dbReference>
<protein>
    <recommendedName>
        <fullName evidence="3">Fumarylacetoacetase-like C-terminal domain-containing protein</fullName>
    </recommendedName>
</protein>
<dbReference type="SUPFAM" id="SSF56529">
    <property type="entry name" value="FAH"/>
    <property type="match status" value="1"/>
</dbReference>
<gene>
    <name evidence="4" type="ORF">CLODIP_2_CD12585</name>
</gene>
<keyword evidence="2" id="KW-0479">Metal-binding</keyword>
<dbReference type="GO" id="GO:0050163">
    <property type="term" value="F:oxaloacetate tautomerase activity"/>
    <property type="evidence" value="ECO:0007669"/>
    <property type="project" value="UniProtKB-ARBA"/>
</dbReference>
<dbReference type="FunFam" id="3.90.850.10:FF:000002">
    <property type="entry name" value="2-hydroxyhepta-2,4-diene-1,7-dioate isomerase"/>
    <property type="match status" value="1"/>
</dbReference>
<dbReference type="AlphaFoldDB" id="A0A8S1CY67"/>
<dbReference type="Proteomes" id="UP000494165">
    <property type="component" value="Unassembled WGS sequence"/>
</dbReference>
<comment type="caution">
    <text evidence="4">The sequence shown here is derived from an EMBL/GenBank/DDBJ whole genome shotgun (WGS) entry which is preliminary data.</text>
</comment>
<reference evidence="4 5" key="1">
    <citation type="submission" date="2020-04" db="EMBL/GenBank/DDBJ databases">
        <authorList>
            <person name="Alioto T."/>
            <person name="Alioto T."/>
            <person name="Gomez Garrido J."/>
        </authorList>
    </citation>
    <scope>NUCLEOTIDE SEQUENCE [LARGE SCALE GENOMIC DNA]</scope>
</reference>
<evidence type="ECO:0000256" key="1">
    <source>
        <dbReference type="ARBA" id="ARBA00010211"/>
    </source>
</evidence>
<organism evidence="4 5">
    <name type="scientific">Cloeon dipterum</name>
    <dbReference type="NCBI Taxonomy" id="197152"/>
    <lineage>
        <taxon>Eukaryota</taxon>
        <taxon>Metazoa</taxon>
        <taxon>Ecdysozoa</taxon>
        <taxon>Arthropoda</taxon>
        <taxon>Hexapoda</taxon>
        <taxon>Insecta</taxon>
        <taxon>Pterygota</taxon>
        <taxon>Palaeoptera</taxon>
        <taxon>Ephemeroptera</taxon>
        <taxon>Pisciforma</taxon>
        <taxon>Baetidae</taxon>
        <taxon>Cloeon</taxon>
    </lineage>
</organism>
<dbReference type="GO" id="GO:0006107">
    <property type="term" value="P:oxaloacetate metabolic process"/>
    <property type="evidence" value="ECO:0007669"/>
    <property type="project" value="UniProtKB-ARBA"/>
</dbReference>
<dbReference type="PANTHER" id="PTHR42796">
    <property type="entry name" value="FUMARYLACETOACETATE HYDROLASE DOMAIN-CONTAINING PROTEIN 2A-RELATED"/>
    <property type="match status" value="1"/>
</dbReference>
<dbReference type="EMBL" id="CADEPI010000079">
    <property type="protein sequence ID" value="CAB3373019.1"/>
    <property type="molecule type" value="Genomic_DNA"/>
</dbReference>